<dbReference type="PROSITE" id="PS51900">
    <property type="entry name" value="CB"/>
    <property type="match status" value="1"/>
</dbReference>
<accession>A0A1B2HBV7</accession>
<dbReference type="Pfam" id="PF02899">
    <property type="entry name" value="Phage_int_SAM_1"/>
    <property type="match status" value="1"/>
</dbReference>
<evidence type="ECO:0000259" key="6">
    <source>
        <dbReference type="PROSITE" id="PS51900"/>
    </source>
</evidence>
<dbReference type="InterPro" id="IPR010998">
    <property type="entry name" value="Integrase_recombinase_N"/>
</dbReference>
<organism evidence="7 8">
    <name type="scientific">Lentzea guizhouensis</name>
    <dbReference type="NCBI Taxonomy" id="1586287"/>
    <lineage>
        <taxon>Bacteria</taxon>
        <taxon>Bacillati</taxon>
        <taxon>Actinomycetota</taxon>
        <taxon>Actinomycetes</taxon>
        <taxon>Pseudonocardiales</taxon>
        <taxon>Pseudonocardiaceae</taxon>
        <taxon>Lentzea</taxon>
    </lineage>
</organism>
<name>A0A1B2HBV7_9PSEU</name>
<dbReference type="OrthoDB" id="9815875at2"/>
<protein>
    <recommendedName>
        <fullName evidence="9">Integrase</fullName>
    </recommendedName>
</protein>
<evidence type="ECO:0000259" key="5">
    <source>
        <dbReference type="PROSITE" id="PS51898"/>
    </source>
</evidence>
<reference evidence="7 8" key="1">
    <citation type="submission" date="2016-07" db="EMBL/GenBank/DDBJ databases">
        <title>Complete genome sequence of the Lentzea guizhouensis DHS C013.</title>
        <authorList>
            <person name="Cao C."/>
        </authorList>
    </citation>
    <scope>NUCLEOTIDE SEQUENCE [LARGE SCALE GENOMIC DNA]</scope>
    <source>
        <strain evidence="7 8">DHS C013</strain>
    </source>
</reference>
<gene>
    <name evidence="7" type="ORF">BBK82_03135</name>
</gene>
<evidence type="ECO:0000313" key="7">
    <source>
        <dbReference type="EMBL" id="ANZ35211.1"/>
    </source>
</evidence>
<keyword evidence="3" id="KW-0233">DNA recombination</keyword>
<dbReference type="KEGG" id="led:BBK82_03135"/>
<dbReference type="GO" id="GO:0006310">
    <property type="term" value="P:DNA recombination"/>
    <property type="evidence" value="ECO:0007669"/>
    <property type="project" value="UniProtKB-KW"/>
</dbReference>
<dbReference type="AlphaFoldDB" id="A0A1B2HBV7"/>
<keyword evidence="8" id="KW-1185">Reference proteome</keyword>
<sequence>MAGLEQVPQHHVVPHDVVLPDTQRRIAEALSPNTERAYRRVAADFDAWCRSNDRAPLPCSPATLADYVAHLCDEGKAPKSIQQAIAAISTLHRRAGHPKGTPDSQAALLVLRGHKKALAAAGKGNKQAPPITVSVLQKMVARTPADTLAGKRDRLVLVLGMALAGRRSELAALDIDDVQPDGDGGIDILIRASKTDQDAVGEVVNVPAGANPDTNAVQLLHDYLAALAERGVTSGRLLRAVSKLDKLFRYERLSGAAINEIVRRAAVRTQLPNAAQYTAHSLRAGFATQAALDGVPLGHWARHGRWNPTSPVPHGYVRAAEKKTHNPLKKMGL</sequence>
<dbReference type="InterPro" id="IPR044068">
    <property type="entry name" value="CB"/>
</dbReference>
<dbReference type="GO" id="GO:0003677">
    <property type="term" value="F:DNA binding"/>
    <property type="evidence" value="ECO:0007669"/>
    <property type="project" value="UniProtKB-UniRule"/>
</dbReference>
<evidence type="ECO:0000256" key="4">
    <source>
        <dbReference type="PROSITE-ProRule" id="PRU01248"/>
    </source>
</evidence>
<dbReference type="InterPro" id="IPR002104">
    <property type="entry name" value="Integrase_catalytic"/>
</dbReference>
<dbReference type="STRING" id="1586287.BBK82_03135"/>
<dbReference type="InterPro" id="IPR004107">
    <property type="entry name" value="Integrase_SAM-like_N"/>
</dbReference>
<proteinExistence type="predicted"/>
<dbReference type="RefSeq" id="WP_065913627.1">
    <property type="nucleotide sequence ID" value="NZ_CP016793.1"/>
</dbReference>
<dbReference type="PANTHER" id="PTHR34605:SF4">
    <property type="entry name" value="DNA ADENINE METHYLTRANSFERASE"/>
    <property type="match status" value="1"/>
</dbReference>
<keyword evidence="2 4" id="KW-0238">DNA-binding</keyword>
<dbReference type="Gene3D" id="1.10.443.10">
    <property type="entry name" value="Intergrase catalytic core"/>
    <property type="match status" value="1"/>
</dbReference>
<dbReference type="InterPro" id="IPR011010">
    <property type="entry name" value="DNA_brk_join_enz"/>
</dbReference>
<dbReference type="Proteomes" id="UP000093053">
    <property type="component" value="Chromosome"/>
</dbReference>
<dbReference type="PANTHER" id="PTHR34605">
    <property type="entry name" value="PHAGE_INTEGRASE DOMAIN-CONTAINING PROTEIN"/>
    <property type="match status" value="1"/>
</dbReference>
<dbReference type="EMBL" id="CP016793">
    <property type="protein sequence ID" value="ANZ35211.1"/>
    <property type="molecule type" value="Genomic_DNA"/>
</dbReference>
<dbReference type="SUPFAM" id="SSF47823">
    <property type="entry name" value="lambda integrase-like, N-terminal domain"/>
    <property type="match status" value="1"/>
</dbReference>
<dbReference type="InterPro" id="IPR013762">
    <property type="entry name" value="Integrase-like_cat_sf"/>
</dbReference>
<dbReference type="InterPro" id="IPR052925">
    <property type="entry name" value="Phage_Integrase-like_Recomb"/>
</dbReference>
<evidence type="ECO:0000256" key="2">
    <source>
        <dbReference type="ARBA" id="ARBA00023125"/>
    </source>
</evidence>
<evidence type="ECO:0000256" key="1">
    <source>
        <dbReference type="ARBA" id="ARBA00022908"/>
    </source>
</evidence>
<dbReference type="CDD" id="cd00799">
    <property type="entry name" value="INT_Cre_C"/>
    <property type="match status" value="1"/>
</dbReference>
<feature type="domain" description="Core-binding (CB)" evidence="6">
    <location>
        <begin position="21"/>
        <end position="96"/>
    </location>
</feature>
<dbReference type="PROSITE" id="PS51898">
    <property type="entry name" value="TYR_RECOMBINASE"/>
    <property type="match status" value="1"/>
</dbReference>
<keyword evidence="1" id="KW-0229">DNA integration</keyword>
<feature type="domain" description="Tyr recombinase" evidence="5">
    <location>
        <begin position="126"/>
        <end position="329"/>
    </location>
</feature>
<dbReference type="GO" id="GO:0015074">
    <property type="term" value="P:DNA integration"/>
    <property type="evidence" value="ECO:0007669"/>
    <property type="project" value="UniProtKB-KW"/>
</dbReference>
<evidence type="ECO:0000256" key="3">
    <source>
        <dbReference type="ARBA" id="ARBA00023172"/>
    </source>
</evidence>
<evidence type="ECO:0008006" key="9">
    <source>
        <dbReference type="Google" id="ProtNLM"/>
    </source>
</evidence>
<evidence type="ECO:0000313" key="8">
    <source>
        <dbReference type="Proteomes" id="UP000093053"/>
    </source>
</evidence>
<dbReference type="Gene3D" id="1.10.150.130">
    <property type="match status" value="1"/>
</dbReference>
<dbReference type="SUPFAM" id="SSF56349">
    <property type="entry name" value="DNA breaking-rejoining enzymes"/>
    <property type="match status" value="1"/>
</dbReference>